<feature type="compositionally biased region" description="Low complexity" evidence="4">
    <location>
        <begin position="309"/>
        <end position="318"/>
    </location>
</feature>
<dbReference type="InterPro" id="IPR032640">
    <property type="entry name" value="AMPK1_CBM"/>
</dbReference>
<name>A0A0N7L9C4_9BASI</name>
<protein>
    <submittedName>
        <fullName evidence="6">Protein involved in Snf1 protein kinase complex assembly</fullName>
    </submittedName>
</protein>
<reference evidence="6 7" key="1">
    <citation type="submission" date="2014-09" db="EMBL/GenBank/DDBJ databases">
        <authorList>
            <person name="Magalhaes I.L.F."/>
            <person name="Oliveira U."/>
            <person name="Santos F.R."/>
            <person name="Vidigal T.H.D.A."/>
            <person name="Brescovit A.D."/>
            <person name="Santos A.J."/>
        </authorList>
    </citation>
    <scope>NUCLEOTIDE SEQUENCE [LARGE SCALE GENOMIC DNA]</scope>
</reference>
<sequence>MGNTPSSEREGPPGAANPQQGDRLRRYNGLPAYPSQPSDLPGGGRGATTAQGSDDRSPSPTLRRASTTGTQPVSRSPRTSRTSASLRQAAERAAQLSPTRVRARSGSSGGVLAAARKPSSSTTTASQAPAFRRKKSIELIDADDTPSSGMTPLRRGPGTLVPPPFEPNLVVSPYPSPSVATVARHASGMPSHFSPSPTLAPTYAGQSLQSSSAAFGGAVAGVDQNGYVSAPQPITGIAAFAPAHRSIFHEPHLASGPDTGLSLGTVASTPAGQSPGDALRHGTGNTDPLGRAASKVSSPEPGRSPLPDSPSQSLSRPLPADEVEAAVQATHVASEGGVTTAGLYIETNDARESVVTGEGPLSADTATDASRAATPTPGQPSALRSLTTQTRSEVPQSEEGSLNLSPEPSRDSGERRRSGVQVFAGVESGVNTPAFPGPAPHGRGVVKGFDASQTSTPASRTPTAPASGRTASAAAGRYQPPSGPLRPVTVTWRGGGREVFVTGTFANEWRSKVPLKRPNHAHGGGRAKTGDHIIVLHLEPGTHRLKFIVDDRWRVSRDLPTATDGSGNLVNYIEMPILDDPDRKPEDAGVVGVSKQQRNALAPAGMGGHATAHDLQAAKRQAEVKRGDLDEVFGPDKAQEEIWTQDIPSTITRAQQIEEAYRDACEAAGSRGREPPPAPLLPLPPLLPRQLSTVLLNASPANPAVAQATGGTVDDLSLLPAPPNSAILHHLTASAIKNGCVAVGTTIRFKKKVP</sequence>
<dbReference type="InterPro" id="IPR050827">
    <property type="entry name" value="CRP1_MDG1_kinase"/>
</dbReference>
<dbReference type="InterPro" id="IPR037256">
    <property type="entry name" value="ASC_dom_sf"/>
</dbReference>
<dbReference type="PANTHER" id="PTHR10343">
    <property type="entry name" value="5'-AMP-ACTIVATED PROTEIN KINASE , BETA SUBUNIT"/>
    <property type="match status" value="1"/>
</dbReference>
<dbReference type="PANTHER" id="PTHR10343:SF84">
    <property type="entry name" value="5'-AMP-ACTIVATED PROTEIN KINASE SUBUNIT BETA-1"/>
    <property type="match status" value="1"/>
</dbReference>
<dbReference type="EMBL" id="CCYA01000217">
    <property type="protein sequence ID" value="CEH13394.1"/>
    <property type="molecule type" value="Genomic_DNA"/>
</dbReference>
<dbReference type="STRING" id="401625.A0A0N7L9C4"/>
<feature type="region of interest" description="Disordered" evidence="4">
    <location>
        <begin position="1"/>
        <end position="157"/>
    </location>
</feature>
<dbReference type="AlphaFoldDB" id="A0A0N7L9C4"/>
<dbReference type="OrthoDB" id="531008at2759"/>
<feature type="compositionally biased region" description="Low complexity" evidence="4">
    <location>
        <begin position="74"/>
        <end position="87"/>
    </location>
</feature>
<dbReference type="Pfam" id="PF16561">
    <property type="entry name" value="AMPK1_CBM"/>
    <property type="match status" value="1"/>
</dbReference>
<dbReference type="SMART" id="SM01010">
    <property type="entry name" value="AMPKBI"/>
    <property type="match status" value="1"/>
</dbReference>
<evidence type="ECO:0000313" key="6">
    <source>
        <dbReference type="EMBL" id="CEH13394.1"/>
    </source>
</evidence>
<feature type="domain" description="Association with the SNF1 complex (ASC)" evidence="5">
    <location>
        <begin position="635"/>
        <end position="753"/>
    </location>
</feature>
<feature type="compositionally biased region" description="Low complexity" evidence="4">
    <location>
        <begin position="118"/>
        <end position="130"/>
    </location>
</feature>
<feature type="region of interest" description="Disordered" evidence="4">
    <location>
        <begin position="250"/>
        <end position="318"/>
    </location>
</feature>
<dbReference type="SUPFAM" id="SSF81296">
    <property type="entry name" value="E set domains"/>
    <property type="match status" value="1"/>
</dbReference>
<dbReference type="InterPro" id="IPR006828">
    <property type="entry name" value="ASC_dom"/>
</dbReference>
<feature type="region of interest" description="Disordered" evidence="4">
    <location>
        <begin position="352"/>
        <end position="486"/>
    </location>
</feature>
<keyword evidence="7" id="KW-1185">Reference proteome</keyword>
<dbReference type="GO" id="GO:0007165">
    <property type="term" value="P:signal transduction"/>
    <property type="evidence" value="ECO:0007669"/>
    <property type="project" value="TreeGrafter"/>
</dbReference>
<dbReference type="GO" id="GO:0005634">
    <property type="term" value="C:nucleus"/>
    <property type="evidence" value="ECO:0007669"/>
    <property type="project" value="TreeGrafter"/>
</dbReference>
<feature type="compositionally biased region" description="Polar residues" evidence="4">
    <location>
        <begin position="48"/>
        <end position="73"/>
    </location>
</feature>
<evidence type="ECO:0000256" key="2">
    <source>
        <dbReference type="ARBA" id="ARBA00010926"/>
    </source>
</evidence>
<proteinExistence type="inferred from homology"/>
<feature type="compositionally biased region" description="Basic and acidic residues" evidence="4">
    <location>
        <begin position="408"/>
        <end position="417"/>
    </location>
</feature>
<dbReference type="FunFam" id="2.60.40.10:FF:000562">
    <property type="entry name" value="Snf1 kinase complex beta-subunit Gal83"/>
    <property type="match status" value="1"/>
</dbReference>
<evidence type="ECO:0000256" key="1">
    <source>
        <dbReference type="ARBA" id="ARBA00004496"/>
    </source>
</evidence>
<comment type="similarity">
    <text evidence="2">Belongs to the 5'-AMP-activated protein kinase beta subunit family.</text>
</comment>
<organism evidence="6 7">
    <name type="scientific">Ceraceosorus bombacis</name>
    <dbReference type="NCBI Taxonomy" id="401625"/>
    <lineage>
        <taxon>Eukaryota</taxon>
        <taxon>Fungi</taxon>
        <taxon>Dikarya</taxon>
        <taxon>Basidiomycota</taxon>
        <taxon>Ustilaginomycotina</taxon>
        <taxon>Exobasidiomycetes</taxon>
        <taxon>Ceraceosorales</taxon>
        <taxon>Ceraceosoraceae</taxon>
        <taxon>Ceraceosorus</taxon>
    </lineage>
</organism>
<comment type="subcellular location">
    <subcellularLocation>
        <location evidence="1">Cytoplasm</location>
    </subcellularLocation>
</comment>
<dbReference type="InterPro" id="IPR014756">
    <property type="entry name" value="Ig_E-set"/>
</dbReference>
<evidence type="ECO:0000256" key="4">
    <source>
        <dbReference type="SAM" id="MobiDB-lite"/>
    </source>
</evidence>
<dbReference type="GO" id="GO:0019901">
    <property type="term" value="F:protein kinase binding"/>
    <property type="evidence" value="ECO:0007669"/>
    <property type="project" value="TreeGrafter"/>
</dbReference>
<accession>A0A0N7L9C4</accession>
<dbReference type="Pfam" id="PF04739">
    <property type="entry name" value="AMPKBI"/>
    <property type="match status" value="1"/>
</dbReference>
<keyword evidence="6" id="KW-0808">Transferase</keyword>
<feature type="compositionally biased region" description="Low complexity" evidence="4">
    <location>
        <begin position="362"/>
        <end position="376"/>
    </location>
</feature>
<dbReference type="GO" id="GO:0016301">
    <property type="term" value="F:kinase activity"/>
    <property type="evidence" value="ECO:0007669"/>
    <property type="project" value="UniProtKB-KW"/>
</dbReference>
<dbReference type="Gene3D" id="2.60.40.10">
    <property type="entry name" value="Immunoglobulins"/>
    <property type="match status" value="1"/>
</dbReference>
<evidence type="ECO:0000313" key="7">
    <source>
        <dbReference type="Proteomes" id="UP000054845"/>
    </source>
</evidence>
<dbReference type="Gene3D" id="6.20.250.60">
    <property type="match status" value="1"/>
</dbReference>
<dbReference type="CDD" id="cd02859">
    <property type="entry name" value="E_set_AMPKbeta_like_N"/>
    <property type="match status" value="1"/>
</dbReference>
<keyword evidence="3" id="KW-0963">Cytoplasm</keyword>
<dbReference type="InterPro" id="IPR013783">
    <property type="entry name" value="Ig-like_fold"/>
</dbReference>
<dbReference type="Proteomes" id="UP000054845">
    <property type="component" value="Unassembled WGS sequence"/>
</dbReference>
<dbReference type="GO" id="GO:0005737">
    <property type="term" value="C:cytoplasm"/>
    <property type="evidence" value="ECO:0007669"/>
    <property type="project" value="UniProtKB-SubCell"/>
</dbReference>
<keyword evidence="6" id="KW-0418">Kinase</keyword>
<feature type="compositionally biased region" description="Low complexity" evidence="4">
    <location>
        <begin position="451"/>
        <end position="477"/>
    </location>
</feature>
<evidence type="ECO:0000259" key="5">
    <source>
        <dbReference type="SMART" id="SM01010"/>
    </source>
</evidence>
<dbReference type="GO" id="GO:0031588">
    <property type="term" value="C:nucleotide-activated protein kinase complex"/>
    <property type="evidence" value="ECO:0007669"/>
    <property type="project" value="TreeGrafter"/>
</dbReference>
<evidence type="ECO:0000256" key="3">
    <source>
        <dbReference type="ARBA" id="ARBA00022490"/>
    </source>
</evidence>
<feature type="compositionally biased region" description="Polar residues" evidence="4">
    <location>
        <begin position="382"/>
        <end position="406"/>
    </location>
</feature>
<dbReference type="SUPFAM" id="SSF160219">
    <property type="entry name" value="AMPKBI-like"/>
    <property type="match status" value="1"/>
</dbReference>